<dbReference type="VEuPathDB" id="FungiDB:ASPBRDRAFT_198106"/>
<evidence type="ECO:0000256" key="1">
    <source>
        <dbReference type="ARBA" id="ARBA00022723"/>
    </source>
</evidence>
<dbReference type="PANTHER" id="PTHR31779">
    <property type="entry name" value="2-NITROPROPANE DIOXYGENASE FAMILY, PUTATIVE (AFU_ORTHOLOGUE AFUA_2G17430)-RELATED"/>
    <property type="match status" value="1"/>
</dbReference>
<evidence type="ECO:0000313" key="10">
    <source>
        <dbReference type="Proteomes" id="UP000184499"/>
    </source>
</evidence>
<organism evidence="9 10">
    <name type="scientific">Aspergillus brasiliensis (strain CBS 101740 / IMI 381727 / IBT 21946)</name>
    <dbReference type="NCBI Taxonomy" id="767769"/>
    <lineage>
        <taxon>Eukaryota</taxon>
        <taxon>Fungi</taxon>
        <taxon>Dikarya</taxon>
        <taxon>Ascomycota</taxon>
        <taxon>Pezizomycotina</taxon>
        <taxon>Eurotiomycetes</taxon>
        <taxon>Eurotiomycetidae</taxon>
        <taxon>Eurotiales</taxon>
        <taxon>Aspergillaceae</taxon>
        <taxon>Aspergillus</taxon>
        <taxon>Aspergillus subgen. Circumdati</taxon>
    </lineage>
</organism>
<dbReference type="GO" id="GO:0000981">
    <property type="term" value="F:DNA-binding transcription factor activity, RNA polymerase II-specific"/>
    <property type="evidence" value="ECO:0007669"/>
    <property type="project" value="InterPro"/>
</dbReference>
<keyword evidence="10" id="KW-1185">Reference proteome</keyword>
<dbReference type="Gene3D" id="4.10.240.10">
    <property type="entry name" value="Zn(2)-C6 fungal-type DNA-binding domain"/>
    <property type="match status" value="1"/>
</dbReference>
<dbReference type="SUPFAM" id="SSF57701">
    <property type="entry name" value="Zn2/Cys6 DNA-binding domain"/>
    <property type="match status" value="1"/>
</dbReference>
<dbReference type="GO" id="GO:0008270">
    <property type="term" value="F:zinc ion binding"/>
    <property type="evidence" value="ECO:0007669"/>
    <property type="project" value="InterPro"/>
</dbReference>
<keyword evidence="4" id="KW-0238">DNA-binding</keyword>
<evidence type="ECO:0000256" key="3">
    <source>
        <dbReference type="ARBA" id="ARBA00023015"/>
    </source>
</evidence>
<reference evidence="10" key="1">
    <citation type="journal article" date="2017" name="Genome Biol.">
        <title>Comparative genomics reveals high biological diversity and specific adaptations in the industrially and medically important fungal genus Aspergillus.</title>
        <authorList>
            <person name="de Vries R.P."/>
            <person name="Riley R."/>
            <person name="Wiebenga A."/>
            <person name="Aguilar-Osorio G."/>
            <person name="Amillis S."/>
            <person name="Uchima C.A."/>
            <person name="Anderluh G."/>
            <person name="Asadollahi M."/>
            <person name="Askin M."/>
            <person name="Barry K."/>
            <person name="Battaglia E."/>
            <person name="Bayram O."/>
            <person name="Benocci T."/>
            <person name="Braus-Stromeyer S.A."/>
            <person name="Caldana C."/>
            <person name="Canovas D."/>
            <person name="Cerqueira G.C."/>
            <person name="Chen F."/>
            <person name="Chen W."/>
            <person name="Choi C."/>
            <person name="Clum A."/>
            <person name="Dos Santos R.A."/>
            <person name="Damasio A.R."/>
            <person name="Diallinas G."/>
            <person name="Emri T."/>
            <person name="Fekete E."/>
            <person name="Flipphi M."/>
            <person name="Freyberg S."/>
            <person name="Gallo A."/>
            <person name="Gournas C."/>
            <person name="Habgood R."/>
            <person name="Hainaut M."/>
            <person name="Harispe M.L."/>
            <person name="Henrissat B."/>
            <person name="Hilden K.S."/>
            <person name="Hope R."/>
            <person name="Hossain A."/>
            <person name="Karabika E."/>
            <person name="Karaffa L."/>
            <person name="Karanyi Z."/>
            <person name="Krasevec N."/>
            <person name="Kuo A."/>
            <person name="Kusch H."/>
            <person name="LaButti K."/>
            <person name="Lagendijk E.L."/>
            <person name="Lapidus A."/>
            <person name="Levasseur A."/>
            <person name="Lindquist E."/>
            <person name="Lipzen A."/>
            <person name="Logrieco A.F."/>
            <person name="MacCabe A."/>
            <person name="Maekelae M.R."/>
            <person name="Malavazi I."/>
            <person name="Melin P."/>
            <person name="Meyer V."/>
            <person name="Mielnichuk N."/>
            <person name="Miskei M."/>
            <person name="Molnar A.P."/>
            <person name="Mule G."/>
            <person name="Ngan C.Y."/>
            <person name="Orejas M."/>
            <person name="Orosz E."/>
            <person name="Ouedraogo J.P."/>
            <person name="Overkamp K.M."/>
            <person name="Park H.-S."/>
            <person name="Perrone G."/>
            <person name="Piumi F."/>
            <person name="Punt P.J."/>
            <person name="Ram A.F."/>
            <person name="Ramon A."/>
            <person name="Rauscher S."/>
            <person name="Record E."/>
            <person name="Riano-Pachon D.M."/>
            <person name="Robert V."/>
            <person name="Roehrig J."/>
            <person name="Ruller R."/>
            <person name="Salamov A."/>
            <person name="Salih N.S."/>
            <person name="Samson R.A."/>
            <person name="Sandor E."/>
            <person name="Sanguinetti M."/>
            <person name="Schuetze T."/>
            <person name="Sepcic K."/>
            <person name="Shelest E."/>
            <person name="Sherlock G."/>
            <person name="Sophianopoulou V."/>
            <person name="Squina F.M."/>
            <person name="Sun H."/>
            <person name="Susca A."/>
            <person name="Todd R.B."/>
            <person name="Tsang A."/>
            <person name="Unkles S.E."/>
            <person name="van de Wiele N."/>
            <person name="van Rossen-Uffink D."/>
            <person name="Oliveira J.V."/>
            <person name="Vesth T.C."/>
            <person name="Visser J."/>
            <person name="Yu J.-H."/>
            <person name="Zhou M."/>
            <person name="Andersen M.R."/>
            <person name="Archer D.B."/>
            <person name="Baker S.E."/>
            <person name="Benoit I."/>
            <person name="Brakhage A.A."/>
            <person name="Braus G.H."/>
            <person name="Fischer R."/>
            <person name="Frisvad J.C."/>
            <person name="Goldman G.H."/>
            <person name="Houbraken J."/>
            <person name="Oakley B."/>
            <person name="Pocsi I."/>
            <person name="Scazzocchio C."/>
            <person name="Seiboth B."/>
            <person name="vanKuyk P.A."/>
            <person name="Wortman J."/>
            <person name="Dyer P.S."/>
            <person name="Grigoriev I.V."/>
        </authorList>
    </citation>
    <scope>NUCLEOTIDE SEQUENCE [LARGE SCALE GENOMIC DNA]</scope>
    <source>
        <strain evidence="10">CBS 101740 / IMI 381727 / IBT 21946</strain>
    </source>
</reference>
<proteinExistence type="predicted"/>
<dbReference type="InterPro" id="IPR001138">
    <property type="entry name" value="Zn2Cys6_DnaBD"/>
</dbReference>
<dbReference type="CDD" id="cd00067">
    <property type="entry name" value="GAL4"/>
    <property type="match status" value="1"/>
</dbReference>
<dbReference type="OMA" id="CDGHEPC"/>
<dbReference type="PANTHER" id="PTHR31779:SF5">
    <property type="entry name" value="ZN(II)2CYS6 TRANSCRIPTION FACTOR (EUROFUNG)"/>
    <property type="match status" value="1"/>
</dbReference>
<accession>A0A1L9UCL5</accession>
<evidence type="ECO:0000256" key="7">
    <source>
        <dbReference type="SAM" id="MobiDB-lite"/>
    </source>
</evidence>
<keyword evidence="3" id="KW-0805">Transcription regulation</keyword>
<feature type="region of interest" description="Disordered" evidence="7">
    <location>
        <begin position="53"/>
        <end position="82"/>
    </location>
</feature>
<dbReference type="STRING" id="767769.A0A1L9UCL5"/>
<evidence type="ECO:0000256" key="5">
    <source>
        <dbReference type="ARBA" id="ARBA00023163"/>
    </source>
</evidence>
<dbReference type="EMBL" id="KV878688">
    <property type="protein sequence ID" value="OJJ69434.1"/>
    <property type="molecule type" value="Genomic_DNA"/>
</dbReference>
<dbReference type="GO" id="GO:0009410">
    <property type="term" value="P:response to xenobiotic stimulus"/>
    <property type="evidence" value="ECO:0007669"/>
    <property type="project" value="TreeGrafter"/>
</dbReference>
<evidence type="ECO:0000256" key="4">
    <source>
        <dbReference type="ARBA" id="ARBA00023125"/>
    </source>
</evidence>
<name>A0A1L9UCL5_ASPBC</name>
<dbReference type="Pfam" id="PF00172">
    <property type="entry name" value="Zn_clus"/>
    <property type="match status" value="1"/>
</dbReference>
<keyword evidence="5" id="KW-0804">Transcription</keyword>
<dbReference type="GO" id="GO:0006351">
    <property type="term" value="P:DNA-templated transcription"/>
    <property type="evidence" value="ECO:0007669"/>
    <property type="project" value="InterPro"/>
</dbReference>
<gene>
    <name evidence="9" type="ORF">ASPBRDRAFT_198106</name>
</gene>
<sequence length="561" mass="62804">MSAALDRSTRPPFGSIRRRTKKACETCKQRKRKCDGHEPCSFCLKYEYDCSYESQPRKKPSRPSIAKPPPKSCEKSSSPGLAARADVNQQQMEANSGTAFPHFLGKSLNPQNPPKVHGFSWNLGLRHEPTQQFANITSLVSKDEMSALVSHYLERIHPIYAVLDLDMLEKKVSLRWDDYITFDSYDSVLCGVAALGSLYSGDQGHRNEEALVHCAKEILEATCTMNKPLIHHATAWVLRTLYLRSTSCPHTSWMASCSAMHIIEAAGAHQDPGMISLVYSDTADVGVDEESQRRLFWVATVLNTWISYEYGRSRVILRGISCKSPVPRAGDLTAELISLFQISERLDPDQKNRPSDLEDVLYHVQGLTLTHDALVLSQANLALTIYRRLRVAASSISNDVINCIIRMGSEGTAAAVRMSEKRCPWWHVANVPFQFLCILLAIDSKESLSLVSHAMRSFKTIGSHFSTSTVHNAIETVDSLIKLLQRKKEREINLLKDSIQDQDSALLERNLSSTHEYGSPWLGGLFDGVNPENTDWDWNAFFDVEIPLLDDRGHGGQVRSG</sequence>
<dbReference type="Pfam" id="PF04082">
    <property type="entry name" value="Fungal_trans"/>
    <property type="match status" value="1"/>
</dbReference>
<keyword evidence="1" id="KW-0479">Metal-binding</keyword>
<keyword evidence="2" id="KW-0862">Zinc</keyword>
<dbReference type="OrthoDB" id="4064873at2759"/>
<dbReference type="SMART" id="SM00066">
    <property type="entry name" value="GAL4"/>
    <property type="match status" value="1"/>
</dbReference>
<dbReference type="GO" id="GO:0009893">
    <property type="term" value="P:positive regulation of metabolic process"/>
    <property type="evidence" value="ECO:0007669"/>
    <property type="project" value="UniProtKB-ARBA"/>
</dbReference>
<dbReference type="PROSITE" id="PS50048">
    <property type="entry name" value="ZN2_CY6_FUNGAL_2"/>
    <property type="match status" value="1"/>
</dbReference>
<evidence type="ECO:0000256" key="2">
    <source>
        <dbReference type="ARBA" id="ARBA00022833"/>
    </source>
</evidence>
<dbReference type="InterPro" id="IPR007219">
    <property type="entry name" value="XnlR_reg_dom"/>
</dbReference>
<dbReference type="InterPro" id="IPR036864">
    <property type="entry name" value="Zn2-C6_fun-type_DNA-bd_sf"/>
</dbReference>
<evidence type="ECO:0000259" key="8">
    <source>
        <dbReference type="PROSITE" id="PS50048"/>
    </source>
</evidence>
<dbReference type="RefSeq" id="XP_067476683.1">
    <property type="nucleotide sequence ID" value="XM_067621170.1"/>
</dbReference>
<dbReference type="AlphaFoldDB" id="A0A1L9UCL5"/>
<evidence type="ECO:0000256" key="6">
    <source>
        <dbReference type="ARBA" id="ARBA00023242"/>
    </source>
</evidence>
<dbReference type="GeneID" id="93573658"/>
<feature type="region of interest" description="Disordered" evidence="7">
    <location>
        <begin position="1"/>
        <end position="21"/>
    </location>
</feature>
<dbReference type="Proteomes" id="UP000184499">
    <property type="component" value="Unassembled WGS sequence"/>
</dbReference>
<protein>
    <recommendedName>
        <fullName evidence="8">Zn(2)-C6 fungal-type domain-containing protein</fullName>
    </recommendedName>
</protein>
<feature type="domain" description="Zn(2)-C6 fungal-type" evidence="8">
    <location>
        <begin position="23"/>
        <end position="52"/>
    </location>
</feature>
<keyword evidence="6" id="KW-0539">Nucleus</keyword>
<dbReference type="InterPro" id="IPR052478">
    <property type="entry name" value="Metabolite_Synth_Reg"/>
</dbReference>
<dbReference type="CDD" id="cd12148">
    <property type="entry name" value="fungal_TF_MHR"/>
    <property type="match status" value="1"/>
</dbReference>
<dbReference type="GO" id="GO:0003677">
    <property type="term" value="F:DNA binding"/>
    <property type="evidence" value="ECO:0007669"/>
    <property type="project" value="UniProtKB-KW"/>
</dbReference>
<dbReference type="PROSITE" id="PS00463">
    <property type="entry name" value="ZN2_CY6_FUNGAL_1"/>
    <property type="match status" value="1"/>
</dbReference>
<evidence type="ECO:0000313" key="9">
    <source>
        <dbReference type="EMBL" id="OJJ69434.1"/>
    </source>
</evidence>